<proteinExistence type="predicted"/>
<dbReference type="EMBL" id="JABWQX020000001">
    <property type="protein sequence ID" value="MBV4550367.1"/>
    <property type="molecule type" value="Genomic_DNA"/>
</dbReference>
<feature type="transmembrane region" description="Helical" evidence="1">
    <location>
        <begin position="111"/>
        <end position="131"/>
    </location>
</feature>
<keyword evidence="1" id="KW-0812">Transmembrane</keyword>
<protein>
    <submittedName>
        <fullName evidence="2">DUF2165 domain-containing protein</fullName>
    </submittedName>
</protein>
<reference evidence="3" key="3">
    <citation type="submission" date="2021-06" db="EMBL/GenBank/DDBJ databases">
        <title>Updating the genus Pseudomonas: Description of 43 new species and partition of the Pseudomonas putida group.</title>
        <authorList>
            <person name="Girard L."/>
            <person name="Lood C."/>
            <person name="Vandamme P."/>
            <person name="Rokni-Zadeh H."/>
            <person name="Van Noort V."/>
            <person name="Hofte M."/>
            <person name="Lavigne R."/>
            <person name="De Mot R."/>
        </authorList>
    </citation>
    <scope>NUCLEOTIDE SEQUENCE</scope>
    <source>
        <strain evidence="3">SWRI102</strain>
    </source>
</reference>
<evidence type="ECO:0000313" key="2">
    <source>
        <dbReference type="EMBL" id="MBC3396688.1"/>
    </source>
</evidence>
<dbReference type="EMBL" id="JABWQX010000005">
    <property type="protein sequence ID" value="MBC3396688.1"/>
    <property type="molecule type" value="Genomic_DNA"/>
</dbReference>
<dbReference type="AlphaFoldDB" id="A0A923FQT6"/>
<sequence>MHSLTTAQLIRKSKAIIVLIAGLFGVLVMISNLTDYANNYEYVGHILSMDTTVGNERLMYRAVTSPIAHHRIYWMIITLESIFTTCCLLGAYQMLRNLHAPHNAFHEAKKYAIIGLTTALFVYYFCLQVIANEWFEMDTSEQWNMIPWTKVATDFLLPALIFVSIKNDH</sequence>
<gene>
    <name evidence="3" type="ORF">HU742_004325</name>
    <name evidence="2" type="ORF">HU742_15855</name>
</gene>
<feature type="transmembrane region" description="Helical" evidence="1">
    <location>
        <begin position="143"/>
        <end position="165"/>
    </location>
</feature>
<dbReference type="RefSeq" id="WP_186643834.1">
    <property type="nucleotide sequence ID" value="NZ_JABWQX020000001.1"/>
</dbReference>
<evidence type="ECO:0000313" key="3">
    <source>
        <dbReference type="EMBL" id="MBV4550367.1"/>
    </source>
</evidence>
<dbReference type="Pfam" id="PF09933">
    <property type="entry name" value="DUF2165"/>
    <property type="match status" value="1"/>
</dbReference>
<comment type="caution">
    <text evidence="2">The sequence shown here is derived from an EMBL/GenBank/DDBJ whole genome shotgun (WGS) entry which is preliminary data.</text>
</comment>
<reference evidence="2" key="2">
    <citation type="submission" date="2020-07" db="EMBL/GenBank/DDBJ databases">
        <authorList>
            <person name="Lood C."/>
            <person name="Girard L."/>
        </authorList>
    </citation>
    <scope>NUCLEOTIDE SEQUENCE</scope>
    <source>
        <strain evidence="2">SWRI102</strain>
    </source>
</reference>
<keyword evidence="4" id="KW-1185">Reference proteome</keyword>
<feature type="transmembrane region" description="Helical" evidence="1">
    <location>
        <begin position="15"/>
        <end position="33"/>
    </location>
</feature>
<keyword evidence="1" id="KW-1133">Transmembrane helix</keyword>
<accession>A0A923FQT6</accession>
<name>A0A923FQT6_9PSED</name>
<dbReference type="InterPro" id="IPR018681">
    <property type="entry name" value="DUF2165_transmembrane"/>
</dbReference>
<evidence type="ECO:0000256" key="1">
    <source>
        <dbReference type="SAM" id="Phobius"/>
    </source>
</evidence>
<keyword evidence="1" id="KW-0472">Membrane</keyword>
<evidence type="ECO:0000313" key="4">
    <source>
        <dbReference type="Proteomes" id="UP000659438"/>
    </source>
</evidence>
<reference evidence="2 4" key="1">
    <citation type="journal article" date="2020" name="Microorganisms">
        <title>Reliable Identification of Environmental Pseudomonas Isolates Using the rpoD Gene.</title>
        <authorList>
            <consortium name="The Broad Institute Genome Sequencing Platform"/>
            <person name="Girard L."/>
            <person name="Lood C."/>
            <person name="Rokni-Zadeh H."/>
            <person name="van Noort V."/>
            <person name="Lavigne R."/>
            <person name="De Mot R."/>
        </authorList>
    </citation>
    <scope>NUCLEOTIDE SEQUENCE</scope>
    <source>
        <strain evidence="2 4">SWRI102</strain>
    </source>
</reference>
<organism evidence="2">
    <name type="scientific">Pseudomonas marvdashtae</name>
    <dbReference type="NCBI Taxonomy" id="2745500"/>
    <lineage>
        <taxon>Bacteria</taxon>
        <taxon>Pseudomonadati</taxon>
        <taxon>Pseudomonadota</taxon>
        <taxon>Gammaproteobacteria</taxon>
        <taxon>Pseudomonadales</taxon>
        <taxon>Pseudomonadaceae</taxon>
        <taxon>Pseudomonas</taxon>
    </lineage>
</organism>
<feature type="transmembrane region" description="Helical" evidence="1">
    <location>
        <begin position="72"/>
        <end position="91"/>
    </location>
</feature>
<dbReference type="Proteomes" id="UP000659438">
    <property type="component" value="Unassembled WGS sequence"/>
</dbReference>